<proteinExistence type="predicted"/>
<dbReference type="VEuPathDB" id="PlasmoDB:AK88_02207"/>
<feature type="transmembrane region" description="Helical" evidence="5">
    <location>
        <begin position="137"/>
        <end position="157"/>
    </location>
</feature>
<feature type="transmembrane region" description="Helical" evidence="5">
    <location>
        <begin position="509"/>
        <end position="527"/>
    </location>
</feature>
<dbReference type="OrthoDB" id="73273at2759"/>
<feature type="transmembrane region" description="Helical" evidence="5">
    <location>
        <begin position="415"/>
        <end position="436"/>
    </location>
</feature>
<protein>
    <recommendedName>
        <fullName evidence="8">LMBR1 domain-containing protein</fullName>
    </recommendedName>
</protein>
<accession>A0A0D9QMF3</accession>
<name>A0A0D9QMF3_PLAFR</name>
<dbReference type="GeneID" id="24267521"/>
<keyword evidence="4 5" id="KW-0472">Membrane</keyword>
<gene>
    <name evidence="6" type="ORF">AK88_02207</name>
</gene>
<sequence>MAAAGVAGWRVLRTYCHKDERNNFVNTIVKLVIIMGYIQCMGMIILVPAVAQVDSLPKVKEYINTTQLYKTMYAIIVIHVLIIAPCLTVIYSEGGQGSNGEQCANRFTKRRNSHWRSYFSNMCTQHATSAICKKVHLIWVLSISLSCCLFFLTYLYFHKISLSLNADACTMWYPYLEQTNKKNLLSLNLRSRKTCQHVGNENIRIDFNVYVSDYFIMFVSLMGSLSFAFYGGIGLVSLPLGLFFSGVKRYQGGETNRVVQANNVVLANSSDERREALFKHELTLINRKAEELLQITHEVELKREKTRKTNYFMSLLQNMRHKRKKRILNYMVHRLVVQYERSVHRYNNPTSAASSFGLFLLGFFFLFANAIIIVHICLCIWRGPTGGGNLLRGWLLHWDAAQELLARKDSLSLSLLVYPLVTSYLLLCAFCGFSYICHKLGLFFFLERKNTYLNTILLNTCLLIFVSSGAAPVLLRLFPEYAKEPYAFTFFDLALKNLSIIGDLYAKNGLLYLLLAANALTILLFFVPEKSGLFSIFMPPTFRKILNQRSEVDPGVVSDMELEGQLDVDIESNTTSRSDGQGHHKK</sequence>
<dbReference type="OMA" id="KQDHIAT"/>
<feature type="transmembrane region" description="Helical" evidence="5">
    <location>
        <begin position="71"/>
        <end position="91"/>
    </location>
</feature>
<feature type="transmembrane region" description="Helical" evidence="5">
    <location>
        <begin position="28"/>
        <end position="51"/>
    </location>
</feature>
<evidence type="ECO:0000256" key="1">
    <source>
        <dbReference type="ARBA" id="ARBA00004141"/>
    </source>
</evidence>
<dbReference type="EMBL" id="KQ001665">
    <property type="protein sequence ID" value="KJP88093.1"/>
    <property type="molecule type" value="Genomic_DNA"/>
</dbReference>
<keyword evidence="2 5" id="KW-0812">Transmembrane</keyword>
<feature type="transmembrane region" description="Helical" evidence="5">
    <location>
        <begin position="358"/>
        <end position="383"/>
    </location>
</feature>
<keyword evidence="7" id="KW-1185">Reference proteome</keyword>
<dbReference type="PANTHER" id="PTHR31652">
    <property type="entry name" value="LIMR FAMILY PROTEIN DDB_G0283707-RELATED"/>
    <property type="match status" value="1"/>
</dbReference>
<keyword evidence="3 5" id="KW-1133">Transmembrane helix</keyword>
<reference evidence="6 7" key="1">
    <citation type="submission" date="2014-03" db="EMBL/GenBank/DDBJ databases">
        <title>The Genome Sequence of Plasmodium fragile nilgiri.</title>
        <authorList>
            <consortium name="The Broad Institute Genomics Platform"/>
            <consortium name="The Broad Institute Genome Sequencing Center for Infectious Disease"/>
            <person name="Neafsey D."/>
            <person name="Duraisingh M."/>
            <person name="Young S.K."/>
            <person name="Zeng Q."/>
            <person name="Gargeya S."/>
            <person name="Abouelleil A."/>
            <person name="Alvarado L."/>
            <person name="Chapman S.B."/>
            <person name="Gainer-Dewar J."/>
            <person name="Goldberg J."/>
            <person name="Griggs A."/>
            <person name="Gujja S."/>
            <person name="Hansen M."/>
            <person name="Howarth C."/>
            <person name="Imamovic A."/>
            <person name="Larimer J."/>
            <person name="Pearson M."/>
            <person name="Poon T.W."/>
            <person name="Priest M."/>
            <person name="Roberts A."/>
            <person name="Saif S."/>
            <person name="Shea T."/>
            <person name="Sykes S."/>
            <person name="Wortman J."/>
            <person name="Nusbaum C."/>
            <person name="Birren B."/>
        </authorList>
    </citation>
    <scope>NUCLEOTIDE SEQUENCE [LARGE SCALE GENOMIC DNA]</scope>
    <source>
        <strain evidence="7">nilgiri</strain>
    </source>
</reference>
<evidence type="ECO:0008006" key="8">
    <source>
        <dbReference type="Google" id="ProtNLM"/>
    </source>
</evidence>
<evidence type="ECO:0000256" key="3">
    <source>
        <dbReference type="ARBA" id="ARBA00022989"/>
    </source>
</evidence>
<evidence type="ECO:0000256" key="5">
    <source>
        <dbReference type="SAM" id="Phobius"/>
    </source>
</evidence>
<dbReference type="AlphaFoldDB" id="A0A0D9QMF3"/>
<organism evidence="6 7">
    <name type="scientific">Plasmodium fragile</name>
    <dbReference type="NCBI Taxonomy" id="5857"/>
    <lineage>
        <taxon>Eukaryota</taxon>
        <taxon>Sar</taxon>
        <taxon>Alveolata</taxon>
        <taxon>Apicomplexa</taxon>
        <taxon>Aconoidasida</taxon>
        <taxon>Haemosporida</taxon>
        <taxon>Plasmodiidae</taxon>
        <taxon>Plasmodium</taxon>
        <taxon>Plasmodium (Plasmodium)</taxon>
    </lineage>
</organism>
<dbReference type="Proteomes" id="UP000054561">
    <property type="component" value="Unassembled WGS sequence"/>
</dbReference>
<dbReference type="RefSeq" id="XP_012335264.1">
    <property type="nucleotide sequence ID" value="XM_012479841.1"/>
</dbReference>
<evidence type="ECO:0000313" key="6">
    <source>
        <dbReference type="EMBL" id="KJP88093.1"/>
    </source>
</evidence>
<dbReference type="PANTHER" id="PTHR31652:SF0">
    <property type="entry name" value="LIMR FAMILY PROTEIN DDB_G0283707-RELATED"/>
    <property type="match status" value="1"/>
</dbReference>
<comment type="subcellular location">
    <subcellularLocation>
        <location evidence="1">Membrane</location>
        <topology evidence="1">Multi-pass membrane protein</topology>
    </subcellularLocation>
</comment>
<feature type="transmembrane region" description="Helical" evidence="5">
    <location>
        <begin position="456"/>
        <end position="478"/>
    </location>
</feature>
<dbReference type="GO" id="GO:0016020">
    <property type="term" value="C:membrane"/>
    <property type="evidence" value="ECO:0007669"/>
    <property type="project" value="UniProtKB-SubCell"/>
</dbReference>
<evidence type="ECO:0000256" key="2">
    <source>
        <dbReference type="ARBA" id="ARBA00022692"/>
    </source>
</evidence>
<evidence type="ECO:0000313" key="7">
    <source>
        <dbReference type="Proteomes" id="UP000054561"/>
    </source>
</evidence>
<evidence type="ECO:0000256" key="4">
    <source>
        <dbReference type="ARBA" id="ARBA00023136"/>
    </source>
</evidence>
<feature type="transmembrane region" description="Helical" evidence="5">
    <location>
        <begin position="214"/>
        <end position="244"/>
    </location>
</feature>